<feature type="region of interest" description="Disordered" evidence="1">
    <location>
        <begin position="385"/>
        <end position="404"/>
    </location>
</feature>
<feature type="compositionally biased region" description="Low complexity" evidence="1">
    <location>
        <begin position="42"/>
        <end position="55"/>
    </location>
</feature>
<sequence length="454" mass="46942">MGSLRSPPAGLSALRVRPASHRAHLSQPQDVSYYGQYQPRQSSNSALAAAAPGSSLVHSQPSSHRHSIAHISNPVRQHSPTGTSTQSASPAVSHPPTPAAYGGYVSSMGSYAESPPSSVSPVAPSSQLPSGLVTAYGSYESSSLASAGYTHPPSQPPSSLAQPQTQPQAYDRTLPSLSPTHARDSQPQQSVLHMSFNYAQASYHPSGPRHASPPPVLAPIQESRILRRDPTGTSDTGMRYASPPQVMHSQTQAQAQPPPMQSLASVSRSSGHAFSYPLSSQHPHSHMHSPTAYPQAPGPSAYAAGSTSGSASAAPQAPPGHAHTHAHSGGNPSAVASSSSAPYYYQHAYASPVHPHREASPEPVDGVNGAVPEQYLELHQPQPQRLVTGHGQSHGHAHGHAHASAGHQYLQTGAVLNASSGGGGGSGHPGQTHAGATWRTDDYRGRGGLGGLVQ</sequence>
<feature type="region of interest" description="Disordered" evidence="1">
    <location>
        <begin position="109"/>
        <end position="129"/>
    </location>
</feature>
<feature type="compositionally biased region" description="Low complexity" evidence="1">
    <location>
        <begin position="249"/>
        <end position="265"/>
    </location>
</feature>
<keyword evidence="3" id="KW-1185">Reference proteome</keyword>
<feature type="compositionally biased region" description="Polar residues" evidence="1">
    <location>
        <begin position="175"/>
        <end position="188"/>
    </location>
</feature>
<feature type="compositionally biased region" description="Low complexity" evidence="1">
    <location>
        <begin position="114"/>
        <end position="129"/>
    </location>
</feature>
<dbReference type="AlphaFoldDB" id="A0AAD7X9B4"/>
<evidence type="ECO:0000313" key="2">
    <source>
        <dbReference type="EMBL" id="KAJ8474383.1"/>
    </source>
</evidence>
<feature type="compositionally biased region" description="Low complexity" evidence="1">
    <location>
        <begin position="277"/>
        <end position="338"/>
    </location>
</feature>
<feature type="compositionally biased region" description="Low complexity" evidence="1">
    <location>
        <begin position="157"/>
        <end position="168"/>
    </location>
</feature>
<evidence type="ECO:0000313" key="3">
    <source>
        <dbReference type="Proteomes" id="UP001215151"/>
    </source>
</evidence>
<feature type="region of interest" description="Disordered" evidence="1">
    <location>
        <begin position="415"/>
        <end position="454"/>
    </location>
</feature>
<feature type="region of interest" description="Disordered" evidence="1">
    <location>
        <begin position="143"/>
        <end position="188"/>
    </location>
</feature>
<feature type="compositionally biased region" description="Polar residues" evidence="1">
    <location>
        <begin position="74"/>
        <end position="90"/>
    </location>
</feature>
<accession>A0AAD7X9B4</accession>
<reference evidence="2" key="1">
    <citation type="submission" date="2022-11" db="EMBL/GenBank/DDBJ databases">
        <title>Genome Sequence of Cubamyces cubensis.</title>
        <authorList>
            <person name="Buettner E."/>
        </authorList>
    </citation>
    <scope>NUCLEOTIDE SEQUENCE</scope>
    <source>
        <strain evidence="2">MPL-01</strain>
    </source>
</reference>
<dbReference type="EMBL" id="JAPEVG010000190">
    <property type="protein sequence ID" value="KAJ8474383.1"/>
    <property type="molecule type" value="Genomic_DNA"/>
</dbReference>
<feature type="region of interest" description="Disordered" evidence="1">
    <location>
        <begin position="1"/>
        <end position="96"/>
    </location>
</feature>
<organism evidence="2 3">
    <name type="scientific">Trametes cubensis</name>
    <dbReference type="NCBI Taxonomy" id="1111947"/>
    <lineage>
        <taxon>Eukaryota</taxon>
        <taxon>Fungi</taxon>
        <taxon>Dikarya</taxon>
        <taxon>Basidiomycota</taxon>
        <taxon>Agaricomycotina</taxon>
        <taxon>Agaricomycetes</taxon>
        <taxon>Polyporales</taxon>
        <taxon>Polyporaceae</taxon>
        <taxon>Trametes</taxon>
    </lineage>
</organism>
<name>A0AAD7X9B4_9APHY</name>
<gene>
    <name evidence="2" type="ORF">ONZ51_g7264</name>
</gene>
<feature type="region of interest" description="Disordered" evidence="1">
    <location>
        <begin position="201"/>
        <end position="338"/>
    </location>
</feature>
<proteinExistence type="predicted"/>
<dbReference type="Proteomes" id="UP001215151">
    <property type="component" value="Unassembled WGS sequence"/>
</dbReference>
<evidence type="ECO:0000256" key="1">
    <source>
        <dbReference type="SAM" id="MobiDB-lite"/>
    </source>
</evidence>
<protein>
    <submittedName>
        <fullName evidence="2">Uncharacterized protein</fullName>
    </submittedName>
</protein>
<comment type="caution">
    <text evidence="2">The sequence shown here is derived from an EMBL/GenBank/DDBJ whole genome shotgun (WGS) entry which is preliminary data.</text>
</comment>